<dbReference type="Proteomes" id="UP000199259">
    <property type="component" value="Unassembled WGS sequence"/>
</dbReference>
<dbReference type="NCBIfam" id="TIGR01891">
    <property type="entry name" value="amidohydrolases"/>
    <property type="match status" value="1"/>
</dbReference>
<evidence type="ECO:0000313" key="4">
    <source>
        <dbReference type="Proteomes" id="UP000199259"/>
    </source>
</evidence>
<dbReference type="Gene3D" id="3.40.630.10">
    <property type="entry name" value="Zn peptidases"/>
    <property type="match status" value="1"/>
</dbReference>
<dbReference type="PIRSF" id="PIRSF005962">
    <property type="entry name" value="Pept_M20D_amidohydro"/>
    <property type="match status" value="1"/>
</dbReference>
<proteinExistence type="predicted"/>
<dbReference type="SUPFAM" id="SSF53187">
    <property type="entry name" value="Zn-dependent exopeptidases"/>
    <property type="match status" value="1"/>
</dbReference>
<sequence>MQSFETWIREVRREFHRNPELSFQEHDTQARIMSILEELGIGCRKIADTGIIAEIRGTSSGPCIAIRSDTDALAAHEVLSSRNKDYISQNPGVMHACGHDGHMAIVLGVARIMKEKRKEICGTVRFIFQPAEEVPPGGAVRVIEEGGLEGVDAIIGLHIFGDVDIGQINIRAGPLMASSNRFTLKIFGKGGHHAIPDMCIDPIQIAAEFISSLKPAVSQRVDTSDHVLGFGTVNSGKQFNRSPDELELVGSFRTFDDDDIDTIEQIMTDLLDSLMHSYSKEGMEGVPSYDLNVYRGYPVLFNDPAFTERAFKLLKTKFENVNPHAAPIFGAEDFAYYLQEVPGMYTIVGTRNVEKGIVEGNHSSSFDIDEDVLLSGVELLYSLATDFLKNSGEYLE</sequence>
<feature type="binding site" evidence="1">
    <location>
        <position position="158"/>
    </location>
    <ligand>
        <name>Mn(2+)</name>
        <dbReference type="ChEBI" id="CHEBI:29035"/>
        <label>2</label>
    </ligand>
</feature>
<gene>
    <name evidence="3" type="ORF">SAMN04488589_1251</name>
</gene>
<dbReference type="InterPro" id="IPR017439">
    <property type="entry name" value="Amidohydrolase"/>
</dbReference>
<feature type="binding site" evidence="1">
    <location>
        <position position="97"/>
    </location>
    <ligand>
        <name>Mn(2+)</name>
        <dbReference type="ChEBI" id="CHEBI:29035"/>
        <label>2</label>
    </ligand>
</feature>
<name>A0A7Z7AZE3_9EURY</name>
<dbReference type="AlphaFoldDB" id="A0A7Z7AZE3"/>
<feature type="domain" description="Peptidase M20 dimerisation" evidence="2">
    <location>
        <begin position="181"/>
        <end position="276"/>
    </location>
</feature>
<feature type="binding site" evidence="1">
    <location>
        <position position="133"/>
    </location>
    <ligand>
        <name>Mn(2+)</name>
        <dbReference type="ChEBI" id="CHEBI:29035"/>
        <label>2</label>
    </ligand>
</feature>
<reference evidence="3 4" key="1">
    <citation type="submission" date="2016-10" db="EMBL/GenBank/DDBJ databases">
        <authorList>
            <person name="Varghese N."/>
            <person name="Submissions S."/>
        </authorList>
    </citation>
    <scope>NUCLEOTIDE SEQUENCE [LARGE SCALE GENOMIC DNA]</scope>
    <source>
        <strain evidence="3 4">PL 12/M</strain>
    </source>
</reference>
<dbReference type="Gene3D" id="3.30.70.360">
    <property type="match status" value="1"/>
</dbReference>
<feature type="binding site" evidence="1">
    <location>
        <position position="99"/>
    </location>
    <ligand>
        <name>Mn(2+)</name>
        <dbReference type="ChEBI" id="CHEBI:29035"/>
        <label>2</label>
    </ligand>
</feature>
<keyword evidence="1" id="KW-0479">Metal-binding</keyword>
<dbReference type="InterPro" id="IPR036264">
    <property type="entry name" value="Bact_exopeptidase_dim_dom"/>
</dbReference>
<evidence type="ECO:0000256" key="1">
    <source>
        <dbReference type="PIRSR" id="PIRSR005962-1"/>
    </source>
</evidence>
<organism evidence="3 4">
    <name type="scientific">Methanolobus vulcani</name>
    <dbReference type="NCBI Taxonomy" id="38026"/>
    <lineage>
        <taxon>Archaea</taxon>
        <taxon>Methanobacteriati</taxon>
        <taxon>Methanobacteriota</taxon>
        <taxon>Stenosarchaea group</taxon>
        <taxon>Methanomicrobia</taxon>
        <taxon>Methanosarcinales</taxon>
        <taxon>Methanosarcinaceae</taxon>
        <taxon>Methanolobus</taxon>
    </lineage>
</organism>
<keyword evidence="3" id="KW-0378">Hydrolase</keyword>
<keyword evidence="1" id="KW-0464">Manganese</keyword>
<dbReference type="InterPro" id="IPR011650">
    <property type="entry name" value="Peptidase_M20_dimer"/>
</dbReference>
<dbReference type="PANTHER" id="PTHR11014">
    <property type="entry name" value="PEPTIDASE M20 FAMILY MEMBER"/>
    <property type="match status" value="1"/>
</dbReference>
<dbReference type="RefSeq" id="WP_091709596.1">
    <property type="nucleotide sequence ID" value="NZ_FNCA01000003.1"/>
</dbReference>
<evidence type="ECO:0000259" key="2">
    <source>
        <dbReference type="Pfam" id="PF07687"/>
    </source>
</evidence>
<dbReference type="Pfam" id="PF07687">
    <property type="entry name" value="M20_dimer"/>
    <property type="match status" value="1"/>
</dbReference>
<protein>
    <submittedName>
        <fullName evidence="3">Amidohydrolase</fullName>
    </submittedName>
</protein>
<dbReference type="SUPFAM" id="SSF55031">
    <property type="entry name" value="Bacterial exopeptidase dimerisation domain"/>
    <property type="match status" value="1"/>
</dbReference>
<dbReference type="PANTHER" id="PTHR11014:SF63">
    <property type="entry name" value="METALLOPEPTIDASE, PUTATIVE (AFU_ORTHOLOGUE AFUA_6G09600)-RELATED"/>
    <property type="match status" value="1"/>
</dbReference>
<evidence type="ECO:0000313" key="3">
    <source>
        <dbReference type="EMBL" id="SDF72640.1"/>
    </source>
</evidence>
<comment type="caution">
    <text evidence="3">The sequence shown here is derived from an EMBL/GenBank/DDBJ whole genome shotgun (WGS) entry which is preliminary data.</text>
</comment>
<dbReference type="EMBL" id="FNCA01000003">
    <property type="protein sequence ID" value="SDF72640.1"/>
    <property type="molecule type" value="Genomic_DNA"/>
</dbReference>
<dbReference type="Pfam" id="PF01546">
    <property type="entry name" value="Peptidase_M20"/>
    <property type="match status" value="1"/>
</dbReference>
<dbReference type="OrthoDB" id="247417at2157"/>
<dbReference type="InterPro" id="IPR002933">
    <property type="entry name" value="Peptidase_M20"/>
</dbReference>
<feature type="binding site" evidence="1">
    <location>
        <position position="362"/>
    </location>
    <ligand>
        <name>Mn(2+)</name>
        <dbReference type="ChEBI" id="CHEBI:29035"/>
        <label>2</label>
    </ligand>
</feature>
<dbReference type="GO" id="GO:0016787">
    <property type="term" value="F:hydrolase activity"/>
    <property type="evidence" value="ECO:0007669"/>
    <property type="project" value="UniProtKB-KW"/>
</dbReference>
<comment type="cofactor">
    <cofactor evidence="1">
        <name>Mn(2+)</name>
        <dbReference type="ChEBI" id="CHEBI:29035"/>
    </cofactor>
    <text evidence="1">The Mn(2+) ion enhances activity.</text>
</comment>
<keyword evidence="4" id="KW-1185">Reference proteome</keyword>
<accession>A0A7Z7AZE3</accession>
<dbReference type="GO" id="GO:0046872">
    <property type="term" value="F:metal ion binding"/>
    <property type="evidence" value="ECO:0007669"/>
    <property type="project" value="UniProtKB-KW"/>
</dbReference>